<dbReference type="FunFam" id="3.40.50.720:FF:000047">
    <property type="entry name" value="NADP-dependent L-serine/L-allo-threonine dehydrogenase"/>
    <property type="match status" value="1"/>
</dbReference>
<keyword evidence="2" id="KW-0560">Oxidoreductase</keyword>
<dbReference type="GO" id="GO:0016616">
    <property type="term" value="F:oxidoreductase activity, acting on the CH-OH group of donors, NAD or NADP as acceptor"/>
    <property type="evidence" value="ECO:0007669"/>
    <property type="project" value="UniProtKB-ARBA"/>
</dbReference>
<dbReference type="STRING" id="633813.SAMN04488087_1579"/>
<dbReference type="PROSITE" id="PS51257">
    <property type="entry name" value="PROKAR_LIPOPROTEIN"/>
    <property type="match status" value="1"/>
</dbReference>
<evidence type="ECO:0000256" key="2">
    <source>
        <dbReference type="ARBA" id="ARBA00023002"/>
    </source>
</evidence>
<protein>
    <submittedName>
        <fullName evidence="4">Serine 3-dehydrogenase</fullName>
    </submittedName>
</protein>
<dbReference type="AlphaFoldDB" id="A0A1M6TY37"/>
<reference evidence="5" key="1">
    <citation type="submission" date="2016-11" db="EMBL/GenBank/DDBJ databases">
        <authorList>
            <person name="Varghese N."/>
            <person name="Submissions S."/>
        </authorList>
    </citation>
    <scope>NUCLEOTIDE SEQUENCE [LARGE SCALE GENOMIC DNA]</scope>
    <source>
        <strain evidence="5">DSM 22212</strain>
    </source>
</reference>
<organism evidence="4 5">
    <name type="scientific">Rhodothermus profundi</name>
    <dbReference type="NCBI Taxonomy" id="633813"/>
    <lineage>
        <taxon>Bacteria</taxon>
        <taxon>Pseudomonadati</taxon>
        <taxon>Rhodothermota</taxon>
        <taxon>Rhodothermia</taxon>
        <taxon>Rhodothermales</taxon>
        <taxon>Rhodothermaceae</taxon>
        <taxon>Rhodothermus</taxon>
    </lineage>
</organism>
<dbReference type="Proteomes" id="UP000185812">
    <property type="component" value="Unassembled WGS sequence"/>
</dbReference>
<dbReference type="PANTHER" id="PTHR42901:SF1">
    <property type="entry name" value="ALCOHOL DEHYDROGENASE"/>
    <property type="match status" value="1"/>
</dbReference>
<accession>A0A1M6TY37</accession>
<dbReference type="OrthoDB" id="9775296at2"/>
<evidence type="ECO:0000256" key="3">
    <source>
        <dbReference type="RuleBase" id="RU000363"/>
    </source>
</evidence>
<dbReference type="Gene3D" id="3.40.50.720">
    <property type="entry name" value="NAD(P)-binding Rossmann-like Domain"/>
    <property type="match status" value="1"/>
</dbReference>
<dbReference type="RefSeq" id="WP_072715422.1">
    <property type="nucleotide sequence ID" value="NZ_FRAU01000004.1"/>
</dbReference>
<gene>
    <name evidence="4" type="ORF">SAMN04488087_1579</name>
</gene>
<dbReference type="InterPro" id="IPR002347">
    <property type="entry name" value="SDR_fam"/>
</dbReference>
<dbReference type="SUPFAM" id="SSF51735">
    <property type="entry name" value="NAD(P)-binding Rossmann-fold domains"/>
    <property type="match status" value="1"/>
</dbReference>
<dbReference type="EMBL" id="FRAU01000004">
    <property type="protein sequence ID" value="SHK61708.1"/>
    <property type="molecule type" value="Genomic_DNA"/>
</dbReference>
<evidence type="ECO:0000313" key="5">
    <source>
        <dbReference type="Proteomes" id="UP000185812"/>
    </source>
</evidence>
<dbReference type="PANTHER" id="PTHR42901">
    <property type="entry name" value="ALCOHOL DEHYDROGENASE"/>
    <property type="match status" value="1"/>
</dbReference>
<dbReference type="Pfam" id="PF00106">
    <property type="entry name" value="adh_short"/>
    <property type="match status" value="1"/>
</dbReference>
<sequence length="261" mass="28149">MELRNRIVFITGASSGIGSACAEAFARLGARLLLCARRLDRLKQLAEHLQHNYNVEVHVFALDVRDAAAVQQAIDNLPETWQAIEVLVNNAGLARALDPVYANQLDDINQMVDTNVKGLLYVTRAVVPGMLARGRGHIINIGSIAGHEVYPGGTVYCATKHAVGAITRGLKMDLHGTPIRVSTVDPGMVGETEFSLVRFGGDAERAARVYEGTRPLTPADVAEAVVWCATRPAHVNIAEIILIPTDQSSATMIARRTHEAS</sequence>
<evidence type="ECO:0000256" key="1">
    <source>
        <dbReference type="ARBA" id="ARBA00006484"/>
    </source>
</evidence>
<proteinExistence type="inferred from homology"/>
<dbReference type="PRINTS" id="PR00080">
    <property type="entry name" value="SDRFAMILY"/>
</dbReference>
<keyword evidence="5" id="KW-1185">Reference proteome</keyword>
<evidence type="ECO:0000313" key="4">
    <source>
        <dbReference type="EMBL" id="SHK61708.1"/>
    </source>
</evidence>
<dbReference type="InterPro" id="IPR036291">
    <property type="entry name" value="NAD(P)-bd_dom_sf"/>
</dbReference>
<dbReference type="PRINTS" id="PR00081">
    <property type="entry name" value="GDHRDH"/>
</dbReference>
<name>A0A1M6TY37_9BACT</name>
<comment type="similarity">
    <text evidence="1 3">Belongs to the short-chain dehydrogenases/reductases (SDR) family.</text>
</comment>
<dbReference type="CDD" id="cd05346">
    <property type="entry name" value="SDR_c5"/>
    <property type="match status" value="1"/>
</dbReference>